<dbReference type="EMBL" id="LN999832">
    <property type="protein sequence ID" value="CUX96290.1"/>
    <property type="molecule type" value="Genomic_DNA"/>
</dbReference>
<keyword evidence="3 7" id="KW-0547">Nucleotide-binding</keyword>
<evidence type="ECO:0000313" key="10">
    <source>
        <dbReference type="Proteomes" id="UP000095665"/>
    </source>
</evidence>
<comment type="subcellular location">
    <subcellularLocation>
        <location evidence="7">Cell membrane</location>
        <topology evidence="7">Peripheral membrane protein</topology>
    </subcellularLocation>
</comment>
<comment type="catalytic activity">
    <reaction evidence="7">
        <text>protoporphyrinogen IX + 3 a menaquinone = protoporphyrin IX + 3 a menaquinol</text>
        <dbReference type="Rhea" id="RHEA:27409"/>
        <dbReference type="Rhea" id="RHEA-COMP:9537"/>
        <dbReference type="Rhea" id="RHEA-COMP:9539"/>
        <dbReference type="ChEBI" id="CHEBI:16374"/>
        <dbReference type="ChEBI" id="CHEBI:18151"/>
        <dbReference type="ChEBI" id="CHEBI:57306"/>
        <dbReference type="ChEBI" id="CHEBI:57307"/>
        <dbReference type="EC" id="1.3.5.3"/>
    </reaction>
</comment>
<dbReference type="PANTHER" id="PTHR38030">
    <property type="entry name" value="PROTOPORPHYRINOGEN IX DEHYDROGENASE [MENAQUINONE]"/>
    <property type="match status" value="1"/>
</dbReference>
<dbReference type="SUPFAM" id="SSF52218">
    <property type="entry name" value="Flavoproteins"/>
    <property type="match status" value="1"/>
</dbReference>
<dbReference type="InterPro" id="IPR026816">
    <property type="entry name" value="Flavodoxin_dom"/>
</dbReference>
<dbReference type="OrthoDB" id="9795729at2"/>
<dbReference type="Pfam" id="PF12724">
    <property type="entry name" value="Flavodoxin_5"/>
    <property type="match status" value="1"/>
</dbReference>
<keyword evidence="10" id="KW-1185">Reference proteome</keyword>
<comment type="pathway">
    <text evidence="7">Porphyrin-containing compound metabolism; protoporphyrin-IX biosynthesis; protoporphyrin-IX from protoporphyrinogen-IX: step 1/1.</text>
</comment>
<sequence>MKTLILYLSRDGQTHKIARTIAAHLTNYCKCKVIDLNFAYDLDLKSYQRVVIGAAIHYGCFDANLDRFIAQRLDWLNSIPSAFYSVSLMARKPDKCTQTTNTYTKKFLANTPWCPDLCAIFSGALYYPRYRWFDRVIIQVIMYITGGETDQTKEVEYTDWQQVSSFASNLVQLTTKNRKIKH</sequence>
<dbReference type="GO" id="GO:0009055">
    <property type="term" value="F:electron transfer activity"/>
    <property type="evidence" value="ECO:0007669"/>
    <property type="project" value="InterPro"/>
</dbReference>
<gene>
    <name evidence="7 9" type="primary">hemG</name>
    <name evidence="9" type="ORF">FVIR_GE00450</name>
</gene>
<dbReference type="HAMAP" id="MF_00853">
    <property type="entry name" value="HemG"/>
    <property type="match status" value="1"/>
</dbReference>
<name>A0A143WRF3_9ENTR</name>
<dbReference type="InterPro" id="IPR044264">
    <property type="entry name" value="HemG"/>
</dbReference>
<keyword evidence="7" id="KW-1003">Cell membrane</keyword>
<comment type="catalytic activity">
    <reaction evidence="7">
        <text>protoporphyrinogen IX + 3 a ubiquinone = protoporphyrin IX + 3 a ubiquinol</text>
        <dbReference type="Rhea" id="RHEA:63936"/>
        <dbReference type="Rhea" id="RHEA-COMP:9565"/>
        <dbReference type="Rhea" id="RHEA-COMP:9566"/>
        <dbReference type="ChEBI" id="CHEBI:16389"/>
        <dbReference type="ChEBI" id="CHEBI:17976"/>
        <dbReference type="ChEBI" id="CHEBI:57306"/>
        <dbReference type="ChEBI" id="CHEBI:57307"/>
    </reaction>
</comment>
<comment type="cofactor">
    <cofactor evidence="7">
        <name>FMN</name>
        <dbReference type="ChEBI" id="CHEBI:58210"/>
    </cofactor>
    <text evidence="7">Binds 1 FMN non-covalently per subunit.</text>
</comment>
<dbReference type="Gene3D" id="3.40.50.360">
    <property type="match status" value="1"/>
</dbReference>
<dbReference type="InterPro" id="IPR029039">
    <property type="entry name" value="Flavoprotein-like_sf"/>
</dbReference>
<evidence type="ECO:0000256" key="3">
    <source>
        <dbReference type="ARBA" id="ARBA00022741"/>
    </source>
</evidence>
<dbReference type="PANTHER" id="PTHR38030:SF2">
    <property type="entry name" value="PROTOPORPHYRINOGEN IX DEHYDROGENASE [QUINONE]"/>
    <property type="match status" value="1"/>
</dbReference>
<protein>
    <recommendedName>
        <fullName evidence="7">Protoporphyrinogen IX dehydrogenase [quinone]</fullName>
        <ecNumber evidence="7">1.3.5.3</ecNumber>
    </recommendedName>
    <alternativeName>
        <fullName evidence="7">Protoporphyrinogen IX dehydrogenase [menaquinone]</fullName>
    </alternativeName>
    <alternativeName>
        <fullName evidence="7">Protoporphyrinogen IX dehydrogenase [ubiquinone]</fullName>
    </alternativeName>
    <alternativeName>
        <fullName evidence="7">Protoporphyrinogen oxidase</fullName>
        <shortName evidence="7">PPO</shortName>
    </alternativeName>
</protein>
<dbReference type="GO" id="GO:0070819">
    <property type="term" value="F:menaquinone-dependent protoporphyrinogen oxidase activity"/>
    <property type="evidence" value="ECO:0007669"/>
    <property type="project" value="UniProtKB-UniRule"/>
</dbReference>
<keyword evidence="2 7" id="KW-0288">FMN</keyword>
<reference evidence="10" key="1">
    <citation type="submission" date="2016-01" db="EMBL/GenBank/DDBJ databases">
        <authorList>
            <person name="Husnik F."/>
        </authorList>
    </citation>
    <scope>NUCLEOTIDE SEQUENCE [LARGE SCALE GENOMIC DNA]</scope>
</reference>
<dbReference type="UniPathway" id="UPA00251">
    <property type="reaction ID" value="UER00324"/>
</dbReference>
<keyword evidence="1 7" id="KW-0285">Flavoprotein</keyword>
<evidence type="ECO:0000259" key="8">
    <source>
        <dbReference type="Pfam" id="PF12724"/>
    </source>
</evidence>
<organism evidence="9 10">
    <name type="scientific">Candidatus Gullanella endobia</name>
    <dbReference type="NCBI Taxonomy" id="1070130"/>
    <lineage>
        <taxon>Bacteria</taxon>
        <taxon>Pseudomonadati</taxon>
        <taxon>Pseudomonadota</taxon>
        <taxon>Gammaproteobacteria</taxon>
        <taxon>Enterobacterales</taxon>
        <taxon>Enterobacteriaceae</taxon>
        <taxon>Candidatus Gullanella</taxon>
    </lineage>
</organism>
<comment type="catalytic activity">
    <reaction evidence="7">
        <text>protoporphyrinogen IX + 3 a quinone = protoporphyrin IX + 3 a quinol</text>
        <dbReference type="Rhea" id="RHEA:65032"/>
        <dbReference type="ChEBI" id="CHEBI:24646"/>
        <dbReference type="ChEBI" id="CHEBI:57306"/>
        <dbReference type="ChEBI" id="CHEBI:57307"/>
        <dbReference type="ChEBI" id="CHEBI:132124"/>
        <dbReference type="EC" id="1.3.5.3"/>
    </reaction>
</comment>
<evidence type="ECO:0000256" key="7">
    <source>
        <dbReference type="HAMAP-Rule" id="MF_00853"/>
    </source>
</evidence>
<keyword evidence="6 7" id="KW-0627">Porphyrin biosynthesis</keyword>
<feature type="domain" description="Flavodoxin" evidence="8">
    <location>
        <begin position="4"/>
        <end position="151"/>
    </location>
</feature>
<evidence type="ECO:0000256" key="1">
    <source>
        <dbReference type="ARBA" id="ARBA00022630"/>
    </source>
</evidence>
<evidence type="ECO:0000256" key="2">
    <source>
        <dbReference type="ARBA" id="ARBA00022643"/>
    </source>
</evidence>
<dbReference type="InterPro" id="IPR052200">
    <property type="entry name" value="Protoporphyrinogen_IX_DH"/>
</dbReference>
<comment type="function">
    <text evidence="7">Catalyzes the 6-electron oxidation of protoporphyrinogen IX to form protoporphyrin IX; under anaerobic conditions uses menaquinone as an electron acceptor, under aerobic conditions uses ubiquinone as an electron acceptor.</text>
</comment>
<keyword evidence="4 7" id="KW-0560">Oxidoreductase</keyword>
<evidence type="ECO:0000256" key="4">
    <source>
        <dbReference type="ARBA" id="ARBA00023002"/>
    </source>
</evidence>
<accession>A0A143WRF3</accession>
<dbReference type="GO" id="GO:0006782">
    <property type="term" value="P:protoporphyrinogen IX biosynthetic process"/>
    <property type="evidence" value="ECO:0007669"/>
    <property type="project" value="UniProtKB-UniRule"/>
</dbReference>
<keyword evidence="5" id="KW-0472">Membrane</keyword>
<evidence type="ECO:0000313" key="9">
    <source>
        <dbReference type="EMBL" id="CUX96290.1"/>
    </source>
</evidence>
<dbReference type="AlphaFoldDB" id="A0A143WRF3"/>
<dbReference type="GO" id="GO:0004729">
    <property type="term" value="F:oxygen-dependent protoporphyrinogen oxidase activity"/>
    <property type="evidence" value="ECO:0007669"/>
    <property type="project" value="InterPro"/>
</dbReference>
<evidence type="ECO:0000256" key="5">
    <source>
        <dbReference type="ARBA" id="ARBA00023136"/>
    </source>
</evidence>
<evidence type="ECO:0000256" key="6">
    <source>
        <dbReference type="ARBA" id="ARBA00023244"/>
    </source>
</evidence>
<dbReference type="EC" id="1.3.5.3" evidence="7"/>
<comment type="similarity">
    <text evidence="7">Belongs to the HemG family.</text>
</comment>
<dbReference type="KEGG" id="ged:FVIR_GE00450"/>
<dbReference type="RefSeq" id="WP_067498414.1">
    <property type="nucleotide sequence ID" value="NZ_LN999832.1"/>
</dbReference>
<dbReference type="GO" id="GO:0010181">
    <property type="term" value="F:FMN binding"/>
    <property type="evidence" value="ECO:0007669"/>
    <property type="project" value="UniProtKB-UniRule"/>
</dbReference>
<dbReference type="PATRIC" id="fig|1070130.3.peg.750"/>
<dbReference type="GO" id="GO:0005886">
    <property type="term" value="C:plasma membrane"/>
    <property type="evidence" value="ECO:0007669"/>
    <property type="project" value="UniProtKB-SubCell"/>
</dbReference>
<dbReference type="InterPro" id="IPR001226">
    <property type="entry name" value="Flavodoxin_CS"/>
</dbReference>
<dbReference type="PROSITE" id="PS00201">
    <property type="entry name" value="FLAVODOXIN"/>
    <property type="match status" value="1"/>
</dbReference>
<proteinExistence type="inferred from homology"/>
<dbReference type="NCBIfam" id="NF008316">
    <property type="entry name" value="PRK11104.1"/>
    <property type="match status" value="1"/>
</dbReference>
<dbReference type="Proteomes" id="UP000095665">
    <property type="component" value="Chromosome I"/>
</dbReference>